<reference evidence="2" key="1">
    <citation type="journal article" date="2021" name="PeerJ">
        <title>Extensive microbial diversity within the chicken gut microbiome revealed by metagenomics and culture.</title>
        <authorList>
            <person name="Gilroy R."/>
            <person name="Ravi A."/>
            <person name="Getino M."/>
            <person name="Pursley I."/>
            <person name="Horton D.L."/>
            <person name="Alikhan N.F."/>
            <person name="Baker D."/>
            <person name="Gharbi K."/>
            <person name="Hall N."/>
            <person name="Watson M."/>
            <person name="Adriaenssens E.M."/>
            <person name="Foster-Nyarko E."/>
            <person name="Jarju S."/>
            <person name="Secka A."/>
            <person name="Antonio M."/>
            <person name="Oren A."/>
            <person name="Chaudhuri R.R."/>
            <person name="La Ragione R."/>
            <person name="Hildebrand F."/>
            <person name="Pallen M.J."/>
        </authorList>
    </citation>
    <scope>NUCLEOTIDE SEQUENCE</scope>
    <source>
        <strain evidence="2">ChiGjej2B2-19336</strain>
    </source>
</reference>
<reference evidence="2" key="2">
    <citation type="submission" date="2021-09" db="EMBL/GenBank/DDBJ databases">
        <authorList>
            <person name="Gilroy R."/>
        </authorList>
    </citation>
    <scope>NUCLEOTIDE SEQUENCE</scope>
    <source>
        <strain evidence="2">ChiGjej2B2-19336</strain>
    </source>
</reference>
<dbReference type="RefSeq" id="WP_304122627.1">
    <property type="nucleotide sequence ID" value="NZ_DYZA01000162.1"/>
</dbReference>
<comment type="caution">
    <text evidence="2">The sequence shown here is derived from an EMBL/GenBank/DDBJ whole genome shotgun (WGS) entry which is preliminary data.</text>
</comment>
<evidence type="ECO:0000313" key="3">
    <source>
        <dbReference type="Proteomes" id="UP000698963"/>
    </source>
</evidence>
<organism evidence="2 3">
    <name type="scientific">Mailhella massiliensis</name>
    <dbReference type="NCBI Taxonomy" id="1903261"/>
    <lineage>
        <taxon>Bacteria</taxon>
        <taxon>Pseudomonadati</taxon>
        <taxon>Thermodesulfobacteriota</taxon>
        <taxon>Desulfovibrionia</taxon>
        <taxon>Desulfovibrionales</taxon>
        <taxon>Desulfovibrionaceae</taxon>
        <taxon>Mailhella</taxon>
    </lineage>
</organism>
<name>A0A921DT07_9BACT</name>
<accession>A0A921DT07</accession>
<dbReference type="AlphaFoldDB" id="A0A921DT07"/>
<evidence type="ECO:0000313" key="2">
    <source>
        <dbReference type="EMBL" id="HJD97577.1"/>
    </source>
</evidence>
<dbReference type="Proteomes" id="UP000698963">
    <property type="component" value="Unassembled WGS sequence"/>
</dbReference>
<dbReference type="GO" id="GO:0006355">
    <property type="term" value="P:regulation of DNA-templated transcription"/>
    <property type="evidence" value="ECO:0007669"/>
    <property type="project" value="InterPro"/>
</dbReference>
<dbReference type="InterPro" id="IPR013321">
    <property type="entry name" value="Arc_rbn_hlx_hlx"/>
</dbReference>
<dbReference type="Gene3D" id="1.10.1220.10">
    <property type="entry name" value="Met repressor-like"/>
    <property type="match status" value="1"/>
</dbReference>
<sequence>MPETLHLDQELAAKAEALFQELGLDLNTAVRLFLLQSLREHGLPFTPRLTAPLPSHEKKTPPPMPPEEKASAVQEAKTSAGDEAPFFSDGAPFPTGNASPLSEKAEEEPAQEEPSSSGKTASPDESNETREAGIEESVVPAEEGQEAAFTPGGNEELRRAFARAHLIGAPLRRVRSLNRLYAIGEKNPHVQGWREVYVSGDEPFALDFGAVRVELGFHGGGSLRMMDGRLPDKVLEADAVYPRDLSAVFSSVIGQPLTDVSSSRVWNDGQEREQLRLQFANGCTLTFAPGGDWGALWLSDAHGSTMFAPDAVWLRVLDDRAMNGLR</sequence>
<gene>
    <name evidence="2" type="ORF">K8W16_08025</name>
</gene>
<dbReference type="EMBL" id="DYZA01000162">
    <property type="protein sequence ID" value="HJD97577.1"/>
    <property type="molecule type" value="Genomic_DNA"/>
</dbReference>
<feature type="region of interest" description="Disordered" evidence="1">
    <location>
        <begin position="44"/>
        <end position="152"/>
    </location>
</feature>
<feature type="compositionally biased region" description="Basic and acidic residues" evidence="1">
    <location>
        <begin position="55"/>
        <end position="70"/>
    </location>
</feature>
<proteinExistence type="predicted"/>
<protein>
    <submittedName>
        <fullName evidence="2">Uncharacterized protein</fullName>
    </submittedName>
</protein>
<evidence type="ECO:0000256" key="1">
    <source>
        <dbReference type="SAM" id="MobiDB-lite"/>
    </source>
</evidence>